<evidence type="ECO:0000313" key="3">
    <source>
        <dbReference type="Proteomes" id="UP000008141"/>
    </source>
</evidence>
<reference evidence="2 3" key="1">
    <citation type="journal article" date="2010" name="Plant Cell">
        <title>The Chlorella variabilis NC64A genome reveals adaptation to photosymbiosis, coevolution with viruses, and cryptic sex.</title>
        <authorList>
            <person name="Blanc G."/>
            <person name="Duncan G."/>
            <person name="Agarkova I."/>
            <person name="Borodovsky M."/>
            <person name="Gurnon J."/>
            <person name="Kuo A."/>
            <person name="Lindquist E."/>
            <person name="Lucas S."/>
            <person name="Pangilinan J."/>
            <person name="Polle J."/>
            <person name="Salamov A."/>
            <person name="Terry A."/>
            <person name="Yamada T."/>
            <person name="Dunigan D.D."/>
            <person name="Grigoriev I.V."/>
            <person name="Claverie J.M."/>
            <person name="Van Etten J.L."/>
        </authorList>
    </citation>
    <scope>NUCLEOTIDE SEQUENCE [LARGE SCALE GENOMIC DNA]</scope>
    <source>
        <strain evidence="2 3">NC64A</strain>
    </source>
</reference>
<name>E1Z9J9_CHLVA</name>
<dbReference type="OrthoDB" id="10659109at2759"/>
<dbReference type="EMBL" id="GL433839">
    <property type="protein sequence ID" value="EFN57789.1"/>
    <property type="molecule type" value="Genomic_DNA"/>
</dbReference>
<dbReference type="InParanoid" id="E1Z9J9"/>
<dbReference type="Gene3D" id="2.30.29.30">
    <property type="entry name" value="Pleckstrin-homology domain (PH domain)/Phosphotyrosine-binding domain (PTB)"/>
    <property type="match status" value="1"/>
</dbReference>
<evidence type="ECO:0000259" key="1">
    <source>
        <dbReference type="PROSITE" id="PS50003"/>
    </source>
</evidence>
<feature type="domain" description="PH" evidence="1">
    <location>
        <begin position="218"/>
        <end position="319"/>
    </location>
</feature>
<dbReference type="PROSITE" id="PS50003">
    <property type="entry name" value="PH_DOMAIN"/>
    <property type="match status" value="1"/>
</dbReference>
<dbReference type="KEGG" id="cvr:CHLNCDRAFT_143140"/>
<dbReference type="InterPro" id="IPR011993">
    <property type="entry name" value="PH-like_dom_sf"/>
</dbReference>
<dbReference type="AlphaFoldDB" id="E1Z9J9"/>
<dbReference type="Gene3D" id="1.20.120.1240">
    <property type="entry name" value="Dynamin, middle domain"/>
    <property type="match status" value="1"/>
</dbReference>
<gene>
    <name evidence="2" type="ORF">CHLNCDRAFT_143140</name>
</gene>
<dbReference type="RefSeq" id="XP_005849891.1">
    <property type="nucleotide sequence ID" value="XM_005849829.1"/>
</dbReference>
<sequence length="476" mass="49445">MALQALAASSGFARAFEHALNTHAATRSAATAPLSQLPAAFAAVDLGPVLSEAAAFAAITSADGIQRFLVAPERGVRALVRDALQLYSAPMEQAAGAVRDALLAAVELAAGTGLGPGVPDSLREQVSDLAANSIRGWHGEAHKQLAWLLVAEQSCPEVARFADLRQRLLHLLASPADGGGLALEPQPAAAGIKSDAAPAQEQGAQQPLKAVAAGTGEAHFFMGELLKRSSKGAWQRRWVVLDGEAQALHYLHSPGDKPARAFSLRGAVVMRDVPAPGAADRKEALTFQLRVEGGDSLTLRASSQAAKQAWLEHLEAAVAGGRGAQSISTVAVPAHPPALKMSASTSSTEDGSEAAAPVPRKISTTVFQDEKEMAAGSEAVPEDEPAPERERVAAEEVLLAAIAAQAAKRQPTAQEAAVLREVVAVVEGYVREAGARLQGLTQRVVSSGLLLERASVLRQDLLRILLEPGAAPPCVD</sequence>
<dbReference type="InterPro" id="IPR001849">
    <property type="entry name" value="PH_domain"/>
</dbReference>
<dbReference type="eggNOG" id="KOG0446">
    <property type="taxonomic scope" value="Eukaryota"/>
</dbReference>
<dbReference type="GeneID" id="17356898"/>
<dbReference type="STRING" id="554065.E1Z9J9"/>
<organism evidence="3">
    <name type="scientific">Chlorella variabilis</name>
    <name type="common">Green alga</name>
    <dbReference type="NCBI Taxonomy" id="554065"/>
    <lineage>
        <taxon>Eukaryota</taxon>
        <taxon>Viridiplantae</taxon>
        <taxon>Chlorophyta</taxon>
        <taxon>core chlorophytes</taxon>
        <taxon>Trebouxiophyceae</taxon>
        <taxon>Chlorellales</taxon>
        <taxon>Chlorellaceae</taxon>
        <taxon>Chlorella clade</taxon>
        <taxon>Chlorella</taxon>
    </lineage>
</organism>
<evidence type="ECO:0000313" key="2">
    <source>
        <dbReference type="EMBL" id="EFN57789.1"/>
    </source>
</evidence>
<dbReference type="CDD" id="cd00821">
    <property type="entry name" value="PH"/>
    <property type="match status" value="1"/>
</dbReference>
<dbReference type="Proteomes" id="UP000008141">
    <property type="component" value="Unassembled WGS sequence"/>
</dbReference>
<accession>E1Z9J9</accession>
<protein>
    <recommendedName>
        <fullName evidence="1">PH domain-containing protein</fullName>
    </recommendedName>
</protein>
<dbReference type="SUPFAM" id="SSF50729">
    <property type="entry name" value="PH domain-like"/>
    <property type="match status" value="1"/>
</dbReference>
<dbReference type="SMART" id="SM00233">
    <property type="entry name" value="PH"/>
    <property type="match status" value="1"/>
</dbReference>
<dbReference type="Pfam" id="PF00169">
    <property type="entry name" value="PH"/>
    <property type="match status" value="1"/>
</dbReference>
<proteinExistence type="predicted"/>
<keyword evidence="3" id="KW-1185">Reference proteome</keyword>